<evidence type="ECO:0008006" key="4">
    <source>
        <dbReference type="Google" id="ProtNLM"/>
    </source>
</evidence>
<dbReference type="AlphaFoldDB" id="A0A428XYH5"/>
<accession>A0A428XYH5</accession>
<feature type="transmembrane region" description="Helical" evidence="1">
    <location>
        <begin position="417"/>
        <end position="441"/>
    </location>
</feature>
<feature type="transmembrane region" description="Helical" evidence="1">
    <location>
        <begin position="336"/>
        <end position="369"/>
    </location>
</feature>
<evidence type="ECO:0000313" key="2">
    <source>
        <dbReference type="EMBL" id="RSM60393.1"/>
    </source>
</evidence>
<dbReference type="EMBL" id="QHKI01000116">
    <property type="protein sequence ID" value="RSM60393.1"/>
    <property type="molecule type" value="Genomic_DNA"/>
</dbReference>
<keyword evidence="1" id="KW-1133">Transmembrane helix</keyword>
<dbReference type="Proteomes" id="UP000287547">
    <property type="component" value="Unassembled WGS sequence"/>
</dbReference>
<proteinExistence type="predicted"/>
<name>A0A428XYH5_KIBAR</name>
<comment type="caution">
    <text evidence="2">The sequence shown here is derived from an EMBL/GenBank/DDBJ whole genome shotgun (WGS) entry which is preliminary data.</text>
</comment>
<keyword evidence="1" id="KW-0812">Transmembrane</keyword>
<gene>
    <name evidence="2" type="ORF">DMH04_54165</name>
</gene>
<sequence length="444" mass="48900">MLIDVLTDERTISAGRRKAVRLRGVRVVGSLDLESATLLRPLLLQDCYFDQPLILHEANALAVRLLGCHLPGVAANQLRTRDDLDFTKTTINGGAVHLRGAHIGGGLWFTGSELHNPGGFAIFGNLLTVEHSMFCRNGFIARGEIRLRSASIGSQFSLNGASLSNPDKAALDGSRLHVGKDMFCKDRFTCEGELNLDGALVDGTLLLREATLRNAGGTAFSFRSGRARTMGFQLQEPPLGAVVLTNAQVEEFDDESETWPEVIWLRGFKYDTLRNETISVRSRLNWLTRHPDGFAPGTYDNLATAYKQAGQAEAARRVAIAKHWRRRRELKLPGKLWNWLLYLTVGYGYRTWLAGLWLAGLLLVGAAVFADAYPSDMLQASTTVPAFQPLAYSLDVLLPVVDLGQQRSWLPQRGAQVWSWAMTAAGWVLATAVIAGIGNVMRRE</sequence>
<reference evidence="2 3" key="1">
    <citation type="submission" date="2018-05" db="EMBL/GenBank/DDBJ databases">
        <title>Evolution of GPA BGCs.</title>
        <authorList>
            <person name="Waglechner N."/>
            <person name="Wright G.D."/>
        </authorList>
    </citation>
    <scope>NUCLEOTIDE SEQUENCE [LARGE SCALE GENOMIC DNA]</scope>
    <source>
        <strain evidence="2 3">A82846</strain>
    </source>
</reference>
<keyword evidence="1" id="KW-0472">Membrane</keyword>
<protein>
    <recommendedName>
        <fullName evidence="4">Oxidoreductase</fullName>
    </recommendedName>
</protein>
<organism evidence="2 3">
    <name type="scientific">Kibdelosporangium aridum</name>
    <dbReference type="NCBI Taxonomy" id="2030"/>
    <lineage>
        <taxon>Bacteria</taxon>
        <taxon>Bacillati</taxon>
        <taxon>Actinomycetota</taxon>
        <taxon>Actinomycetes</taxon>
        <taxon>Pseudonocardiales</taxon>
        <taxon>Pseudonocardiaceae</taxon>
        <taxon>Kibdelosporangium</taxon>
    </lineage>
</organism>
<evidence type="ECO:0000313" key="3">
    <source>
        <dbReference type="Proteomes" id="UP000287547"/>
    </source>
</evidence>
<evidence type="ECO:0000256" key="1">
    <source>
        <dbReference type="SAM" id="Phobius"/>
    </source>
</evidence>